<dbReference type="Proteomes" id="UP000031668">
    <property type="component" value="Unassembled WGS sequence"/>
</dbReference>
<evidence type="ECO:0000259" key="3">
    <source>
        <dbReference type="PROSITE" id="PS50192"/>
    </source>
</evidence>
<protein>
    <submittedName>
        <fullName evidence="4">Synaptosomal-associated protein 25-A</fullName>
    </submittedName>
</protein>
<evidence type="ECO:0000256" key="1">
    <source>
        <dbReference type="ARBA" id="ARBA00009480"/>
    </source>
</evidence>
<dbReference type="InterPro" id="IPR000727">
    <property type="entry name" value="T_SNARE_dom"/>
</dbReference>
<dbReference type="GO" id="GO:0019905">
    <property type="term" value="F:syntaxin binding"/>
    <property type="evidence" value="ECO:0007669"/>
    <property type="project" value="TreeGrafter"/>
</dbReference>
<gene>
    <name evidence="4" type="ORF">RF11_01717</name>
</gene>
<evidence type="ECO:0000313" key="5">
    <source>
        <dbReference type="Proteomes" id="UP000031668"/>
    </source>
</evidence>
<dbReference type="PANTHER" id="PTHR19305:SF9">
    <property type="entry name" value="SYNAPTOSOMAL-ASSOCIATED PROTEIN 29"/>
    <property type="match status" value="1"/>
</dbReference>
<dbReference type="OMA" id="GMIQINE"/>
<dbReference type="OrthoDB" id="19261at2759"/>
<proteinExistence type="inferred from homology"/>
<dbReference type="GO" id="GO:0006887">
    <property type="term" value="P:exocytosis"/>
    <property type="evidence" value="ECO:0007669"/>
    <property type="project" value="TreeGrafter"/>
</dbReference>
<keyword evidence="5" id="KW-1185">Reference proteome</keyword>
<feature type="coiled-coil region" evidence="2">
    <location>
        <begin position="140"/>
        <end position="181"/>
    </location>
</feature>
<evidence type="ECO:0000313" key="4">
    <source>
        <dbReference type="EMBL" id="KII72532.1"/>
    </source>
</evidence>
<reference evidence="4 5" key="1">
    <citation type="journal article" date="2014" name="Genome Biol. Evol.">
        <title>The genome of the myxosporean Thelohanellus kitauei shows adaptations to nutrient acquisition within its fish host.</title>
        <authorList>
            <person name="Yang Y."/>
            <person name="Xiong J."/>
            <person name="Zhou Z."/>
            <person name="Huo F."/>
            <person name="Miao W."/>
            <person name="Ran C."/>
            <person name="Liu Y."/>
            <person name="Zhang J."/>
            <person name="Feng J."/>
            <person name="Wang M."/>
            <person name="Wang M."/>
            <person name="Wang L."/>
            <person name="Yao B."/>
        </authorList>
    </citation>
    <scope>NUCLEOTIDE SEQUENCE [LARGE SCALE GENOMIC DNA]</scope>
    <source>
        <strain evidence="4">Wuqing</strain>
    </source>
</reference>
<dbReference type="GO" id="GO:0031201">
    <property type="term" value="C:SNARE complex"/>
    <property type="evidence" value="ECO:0007669"/>
    <property type="project" value="TreeGrafter"/>
</dbReference>
<dbReference type="Gene3D" id="1.20.5.110">
    <property type="match status" value="2"/>
</dbReference>
<dbReference type="GO" id="GO:0006906">
    <property type="term" value="P:vesicle fusion"/>
    <property type="evidence" value="ECO:0007669"/>
    <property type="project" value="TreeGrafter"/>
</dbReference>
<feature type="domain" description="T-SNARE coiled-coil homology" evidence="3">
    <location>
        <begin position="123"/>
        <end position="185"/>
    </location>
</feature>
<dbReference type="SUPFAM" id="SSF58038">
    <property type="entry name" value="SNARE fusion complex"/>
    <property type="match status" value="2"/>
</dbReference>
<dbReference type="PANTHER" id="PTHR19305">
    <property type="entry name" value="SYNAPTOSOMAL ASSOCIATED PROTEIN"/>
    <property type="match status" value="1"/>
</dbReference>
<dbReference type="PROSITE" id="PS50192">
    <property type="entry name" value="T_SNARE"/>
    <property type="match status" value="1"/>
</dbReference>
<comment type="caution">
    <text evidence="4">The sequence shown here is derived from an EMBL/GenBank/DDBJ whole genome shotgun (WGS) entry which is preliminary data.</text>
</comment>
<name>A0A0C2NEU0_THEKT</name>
<dbReference type="GO" id="GO:0005886">
    <property type="term" value="C:plasma membrane"/>
    <property type="evidence" value="ECO:0007669"/>
    <property type="project" value="TreeGrafter"/>
</dbReference>
<feature type="coiled-coil region" evidence="2">
    <location>
        <begin position="37"/>
        <end position="74"/>
    </location>
</feature>
<dbReference type="EMBL" id="JWZT01001192">
    <property type="protein sequence ID" value="KII72532.1"/>
    <property type="molecule type" value="Genomic_DNA"/>
</dbReference>
<accession>A0A0C2NEU0</accession>
<dbReference type="AlphaFoldDB" id="A0A0C2NEU0"/>
<dbReference type="GO" id="GO:0005484">
    <property type="term" value="F:SNAP receptor activity"/>
    <property type="evidence" value="ECO:0007669"/>
    <property type="project" value="TreeGrafter"/>
</dbReference>
<organism evidence="4 5">
    <name type="scientific">Thelohanellus kitauei</name>
    <name type="common">Myxosporean</name>
    <dbReference type="NCBI Taxonomy" id="669202"/>
    <lineage>
        <taxon>Eukaryota</taxon>
        <taxon>Metazoa</taxon>
        <taxon>Cnidaria</taxon>
        <taxon>Myxozoa</taxon>
        <taxon>Myxosporea</taxon>
        <taxon>Bivalvulida</taxon>
        <taxon>Platysporina</taxon>
        <taxon>Myxobolidae</taxon>
        <taxon>Thelohanellus</taxon>
    </lineage>
</organism>
<sequence>MGDYDKQIDEHLDHNLDASRRIRNLAENTQEMAVKGAETLQSQGEQLRKARDQQRELKTELKEAEKELSFLDRCCFCLLCGSDPKKKESKSESQTEATHQDLKVCAPERTVQTSGNIKRVTEDAREVEIDENVGFIQMYAENLKDIAHGLNKELDSQNELIETMAEENLGAQASLNRAKDKTDKILNK</sequence>
<evidence type="ECO:0000256" key="2">
    <source>
        <dbReference type="SAM" id="Coils"/>
    </source>
</evidence>
<comment type="similarity">
    <text evidence="1">Belongs to the SNAP-25 family.</text>
</comment>
<keyword evidence="2" id="KW-0175">Coiled coil</keyword>